<protein>
    <recommendedName>
        <fullName evidence="3">BrxE family protein</fullName>
    </recommendedName>
</protein>
<keyword evidence="2" id="KW-1185">Reference proteome</keyword>
<dbReference type="NCBIfam" id="NF033447">
    <property type="entry name" value="BrxE_fam"/>
    <property type="match status" value="1"/>
</dbReference>
<accession>A0A366FVH8</accession>
<dbReference type="AlphaFoldDB" id="A0A366FVH8"/>
<sequence length="186" mass="20661">MISFGLDWLMRVRTVVARCGEMDAQRWWNTEGQLGPYGAKVLKRGFPRTHFFAQARSVFAVAAHRCAEIFDSPDALTLWRLPHEVEEAFDARWEGWLDEAENWRTFFESVEALKDFDVAAALRSLSLVDEADVEAAGRLKVADGAKGVLIPGTFDLGRKSISLLALGFSKAAKGDLLVPYAPSRTA</sequence>
<evidence type="ECO:0000313" key="2">
    <source>
        <dbReference type="Proteomes" id="UP000253529"/>
    </source>
</evidence>
<dbReference type="InterPro" id="IPR058690">
    <property type="entry name" value="BrxE"/>
</dbReference>
<dbReference type="Pfam" id="PF26412">
    <property type="entry name" value="BrxE"/>
    <property type="match status" value="1"/>
</dbReference>
<gene>
    <name evidence="1" type="ORF">DFR50_101100</name>
</gene>
<comment type="caution">
    <text evidence="1">The sequence shown here is derived from an EMBL/GenBank/DDBJ whole genome shotgun (WGS) entry which is preliminary data.</text>
</comment>
<reference evidence="1 2" key="1">
    <citation type="submission" date="2018-06" db="EMBL/GenBank/DDBJ databases">
        <title>Genomic Encyclopedia of Type Strains, Phase IV (KMG-IV): sequencing the most valuable type-strain genomes for metagenomic binning, comparative biology and taxonomic classification.</title>
        <authorList>
            <person name="Goeker M."/>
        </authorList>
    </citation>
    <scope>NUCLEOTIDE SEQUENCE [LARGE SCALE GENOMIC DNA]</scope>
    <source>
        <strain evidence="1 2">DSM 24875</strain>
    </source>
</reference>
<evidence type="ECO:0008006" key="3">
    <source>
        <dbReference type="Google" id="ProtNLM"/>
    </source>
</evidence>
<dbReference type="Proteomes" id="UP000253529">
    <property type="component" value="Unassembled WGS sequence"/>
</dbReference>
<evidence type="ECO:0000313" key="1">
    <source>
        <dbReference type="EMBL" id="RBP18156.1"/>
    </source>
</evidence>
<name>A0A366FVH8_9HYPH</name>
<organism evidence="1 2">
    <name type="scientific">Roseiarcus fermentans</name>
    <dbReference type="NCBI Taxonomy" id="1473586"/>
    <lineage>
        <taxon>Bacteria</taxon>
        <taxon>Pseudomonadati</taxon>
        <taxon>Pseudomonadota</taxon>
        <taxon>Alphaproteobacteria</taxon>
        <taxon>Hyphomicrobiales</taxon>
        <taxon>Roseiarcaceae</taxon>
        <taxon>Roseiarcus</taxon>
    </lineage>
</organism>
<proteinExistence type="predicted"/>
<dbReference type="EMBL" id="QNRK01000001">
    <property type="protein sequence ID" value="RBP18156.1"/>
    <property type="molecule type" value="Genomic_DNA"/>
</dbReference>